<name>A0A3G4ZX33_9VIRU</name>
<dbReference type="InterPro" id="IPR013766">
    <property type="entry name" value="Thioredoxin_domain"/>
</dbReference>
<dbReference type="SUPFAM" id="SSF52833">
    <property type="entry name" value="Thioredoxin-like"/>
    <property type="match status" value="1"/>
</dbReference>
<reference evidence="4" key="1">
    <citation type="submission" date="2018-10" db="EMBL/GenBank/DDBJ databases">
        <title>Hidden diversity of soil giant viruses.</title>
        <authorList>
            <person name="Schulz F."/>
            <person name="Alteio L."/>
            <person name="Goudeau D."/>
            <person name="Ryan E.M."/>
            <person name="Malmstrom R.R."/>
            <person name="Blanchard J."/>
            <person name="Woyke T."/>
        </authorList>
    </citation>
    <scope>NUCLEOTIDE SEQUENCE</scope>
    <source>
        <strain evidence="4">EDV1</strain>
    </source>
</reference>
<dbReference type="Gene3D" id="3.40.30.10">
    <property type="entry name" value="Glutaredoxin"/>
    <property type="match status" value="1"/>
</dbReference>
<evidence type="ECO:0000259" key="3">
    <source>
        <dbReference type="PROSITE" id="PS51352"/>
    </source>
</evidence>
<dbReference type="InterPro" id="IPR036249">
    <property type="entry name" value="Thioredoxin-like_sf"/>
</dbReference>
<dbReference type="PANTHER" id="PTHR45672">
    <property type="entry name" value="PROTEIN DISULFIDE-ISOMERASE C17H9.14C-RELATED"/>
    <property type="match status" value="1"/>
</dbReference>
<keyword evidence="2" id="KW-0732">Signal</keyword>
<dbReference type="EMBL" id="MK072083">
    <property type="protein sequence ID" value="AYV78561.1"/>
    <property type="molecule type" value="Genomic_DNA"/>
</dbReference>
<evidence type="ECO:0000256" key="1">
    <source>
        <dbReference type="ARBA" id="ARBA00006347"/>
    </source>
</evidence>
<evidence type="ECO:0000313" key="4">
    <source>
        <dbReference type="EMBL" id="AYV78561.1"/>
    </source>
</evidence>
<gene>
    <name evidence="4" type="ORF">Edafosvirus18_10</name>
</gene>
<evidence type="ECO:0000256" key="2">
    <source>
        <dbReference type="ARBA" id="ARBA00022729"/>
    </source>
</evidence>
<proteinExistence type="inferred from homology"/>
<accession>A0A3G4ZX33</accession>
<comment type="similarity">
    <text evidence="1">Belongs to the protein disulfide isomerase family.</text>
</comment>
<dbReference type="InterPro" id="IPR051063">
    <property type="entry name" value="PDI"/>
</dbReference>
<protein>
    <submittedName>
        <fullName evidence="4">Thioredoxin</fullName>
    </submittedName>
</protein>
<dbReference type="GO" id="GO:0006457">
    <property type="term" value="P:protein folding"/>
    <property type="evidence" value="ECO:0007669"/>
    <property type="project" value="TreeGrafter"/>
</dbReference>
<feature type="domain" description="Thioredoxin" evidence="3">
    <location>
        <begin position="1"/>
        <end position="91"/>
    </location>
</feature>
<sequence length="136" mass="15818">MTTVELYYANWCGHCKDFKSTWEKLKVEFDKAGIEHHEYEEESNPKEIEKAGVQGFPTIKIKKKKEVEVVYEYNGLRTVEAIMKEVTGNKSLPDNTATIKLVQNGGFSKRGANLTNDKYYSKYMKYKTKYLKLKSK</sequence>
<dbReference type="PANTHER" id="PTHR45672:SF3">
    <property type="entry name" value="THIOREDOXIN DOMAIN-CONTAINING PROTEIN 5"/>
    <property type="match status" value="1"/>
</dbReference>
<organism evidence="4">
    <name type="scientific">Edafosvirus sp</name>
    <dbReference type="NCBI Taxonomy" id="2487765"/>
    <lineage>
        <taxon>Viruses</taxon>
        <taxon>Varidnaviria</taxon>
        <taxon>Bamfordvirae</taxon>
        <taxon>Nucleocytoviricota</taxon>
        <taxon>Megaviricetes</taxon>
        <taxon>Imitervirales</taxon>
        <taxon>Mimiviridae</taxon>
        <taxon>Klosneuvirinae</taxon>
    </lineage>
</organism>
<dbReference type="PROSITE" id="PS51352">
    <property type="entry name" value="THIOREDOXIN_2"/>
    <property type="match status" value="1"/>
</dbReference>
<dbReference type="Pfam" id="PF00085">
    <property type="entry name" value="Thioredoxin"/>
    <property type="match status" value="1"/>
</dbReference>
<dbReference type="GO" id="GO:0003756">
    <property type="term" value="F:protein disulfide isomerase activity"/>
    <property type="evidence" value="ECO:0007669"/>
    <property type="project" value="TreeGrafter"/>
</dbReference>
<dbReference type="CDD" id="cd02961">
    <property type="entry name" value="PDI_a_family"/>
    <property type="match status" value="1"/>
</dbReference>